<keyword evidence="2" id="KW-1133">Transmembrane helix</keyword>
<evidence type="ECO:0000256" key="1">
    <source>
        <dbReference type="ARBA" id="ARBA00023319"/>
    </source>
</evidence>
<evidence type="ECO:0000259" key="3">
    <source>
        <dbReference type="PROSITE" id="PS50835"/>
    </source>
</evidence>
<dbReference type="InterPro" id="IPR013106">
    <property type="entry name" value="Ig_V-set"/>
</dbReference>
<dbReference type="Proteomes" id="UP000694388">
    <property type="component" value="Unplaced"/>
</dbReference>
<dbReference type="PANTHER" id="PTHR46942:SF1">
    <property type="entry name" value="SIALIC ACID-BINDING IG-LIKE LECTIN 15"/>
    <property type="match status" value="1"/>
</dbReference>
<dbReference type="AlphaFoldDB" id="A0A8C4QTV5"/>
<dbReference type="GO" id="GO:0045124">
    <property type="term" value="P:regulation of bone resorption"/>
    <property type="evidence" value="ECO:0007669"/>
    <property type="project" value="TreeGrafter"/>
</dbReference>
<dbReference type="Gene3D" id="2.60.40.10">
    <property type="entry name" value="Immunoglobulins"/>
    <property type="match status" value="2"/>
</dbReference>
<dbReference type="PANTHER" id="PTHR46942">
    <property type="entry name" value="SIALIC ACID-BINDING IG-LIKE LECTIN 15"/>
    <property type="match status" value="1"/>
</dbReference>
<keyword evidence="2" id="KW-0812">Transmembrane</keyword>
<dbReference type="SMART" id="SM00409">
    <property type="entry name" value="IG"/>
    <property type="match status" value="2"/>
</dbReference>
<dbReference type="Pfam" id="PF00047">
    <property type="entry name" value="ig"/>
    <property type="match status" value="1"/>
</dbReference>
<dbReference type="InterPro" id="IPR003599">
    <property type="entry name" value="Ig_sub"/>
</dbReference>
<dbReference type="GeneTree" id="ENSGT00930000152707"/>
<dbReference type="InterPro" id="IPR036179">
    <property type="entry name" value="Ig-like_dom_sf"/>
</dbReference>
<evidence type="ECO:0000256" key="2">
    <source>
        <dbReference type="SAM" id="Phobius"/>
    </source>
</evidence>
<keyword evidence="1" id="KW-0393">Immunoglobulin domain</keyword>
<evidence type="ECO:0000313" key="4">
    <source>
        <dbReference type="Ensembl" id="ENSEBUP00000019776.1"/>
    </source>
</evidence>
<dbReference type="Pfam" id="PF07686">
    <property type="entry name" value="V-set"/>
    <property type="match status" value="1"/>
</dbReference>
<dbReference type="SUPFAM" id="SSF48726">
    <property type="entry name" value="Immunoglobulin"/>
    <property type="match status" value="2"/>
</dbReference>
<keyword evidence="5" id="KW-1185">Reference proteome</keyword>
<dbReference type="InterPro" id="IPR007110">
    <property type="entry name" value="Ig-like_dom"/>
</dbReference>
<reference evidence="4" key="1">
    <citation type="submission" date="2025-08" db="UniProtKB">
        <authorList>
            <consortium name="Ensembl"/>
        </authorList>
    </citation>
    <scope>IDENTIFICATION</scope>
</reference>
<dbReference type="GO" id="GO:0032956">
    <property type="term" value="P:regulation of actin cytoskeleton organization"/>
    <property type="evidence" value="ECO:0007669"/>
    <property type="project" value="TreeGrafter"/>
</dbReference>
<organism evidence="4 5">
    <name type="scientific">Eptatretus burgeri</name>
    <name type="common">Inshore hagfish</name>
    <dbReference type="NCBI Taxonomy" id="7764"/>
    <lineage>
        <taxon>Eukaryota</taxon>
        <taxon>Metazoa</taxon>
        <taxon>Chordata</taxon>
        <taxon>Craniata</taxon>
        <taxon>Vertebrata</taxon>
        <taxon>Cyclostomata</taxon>
        <taxon>Myxini</taxon>
        <taxon>Myxiniformes</taxon>
        <taxon>Myxinidae</taxon>
        <taxon>Eptatretinae</taxon>
        <taxon>Eptatretus</taxon>
    </lineage>
</organism>
<evidence type="ECO:0000313" key="5">
    <source>
        <dbReference type="Proteomes" id="UP000694388"/>
    </source>
</evidence>
<dbReference type="InterPro" id="IPR042836">
    <property type="entry name" value="SIG15"/>
</dbReference>
<name>A0A8C4QTV5_EPTBU</name>
<dbReference type="GO" id="GO:2001204">
    <property type="term" value="P:regulation of osteoclast development"/>
    <property type="evidence" value="ECO:0007669"/>
    <property type="project" value="TreeGrafter"/>
</dbReference>
<dbReference type="PROSITE" id="PS50835">
    <property type="entry name" value="IG_LIKE"/>
    <property type="match status" value="2"/>
</dbReference>
<sequence length="273" mass="31099">MLFCSIFTSDPIFPPGSQSQDTDICTIIGTNKLCVQRDVIGVRGENVILPCWFNHREGNNIKNLSLVWNKYYNYRHNIIFRSFTKYAHEQFKGRIQGVGNPSEGDGMVRIRDLKMEDEGTYVCRFEFHEKMFFLSSHISSCGFEAMEGKRTRLRFVNSSTSWSLFCEAEAKPRPKITWWNPQGLLLNGSETKIISGYNITREDPEGNYSCLVQNQHGTGKGFVFYEGFEGTSETRGITGILVGRSSAIILVFLLVFVLIYYLCKKQGNPSGEE</sequence>
<protein>
    <recommendedName>
        <fullName evidence="3">Ig-like domain-containing protein</fullName>
    </recommendedName>
</protein>
<dbReference type="InterPro" id="IPR013151">
    <property type="entry name" value="Immunoglobulin_dom"/>
</dbReference>
<feature type="domain" description="Ig-like" evidence="3">
    <location>
        <begin position="147"/>
        <end position="238"/>
    </location>
</feature>
<feature type="transmembrane region" description="Helical" evidence="2">
    <location>
        <begin position="241"/>
        <end position="263"/>
    </location>
</feature>
<proteinExistence type="predicted"/>
<reference evidence="4" key="2">
    <citation type="submission" date="2025-09" db="UniProtKB">
        <authorList>
            <consortium name="Ensembl"/>
        </authorList>
    </citation>
    <scope>IDENTIFICATION</scope>
</reference>
<dbReference type="Ensembl" id="ENSEBUT00000020352.1">
    <property type="protein sequence ID" value="ENSEBUP00000019776.1"/>
    <property type="gene ID" value="ENSEBUG00000012284.1"/>
</dbReference>
<accession>A0A8C4QTV5</accession>
<dbReference type="InterPro" id="IPR013783">
    <property type="entry name" value="Ig-like_fold"/>
</dbReference>
<keyword evidence="2" id="KW-0472">Membrane</keyword>
<dbReference type="GO" id="GO:0005886">
    <property type="term" value="C:plasma membrane"/>
    <property type="evidence" value="ECO:0007669"/>
    <property type="project" value="TreeGrafter"/>
</dbReference>
<feature type="domain" description="Ig-like" evidence="3">
    <location>
        <begin position="14"/>
        <end position="139"/>
    </location>
</feature>